<evidence type="ECO:0000256" key="7">
    <source>
        <dbReference type="ARBA" id="ARBA00022692"/>
    </source>
</evidence>
<dbReference type="GO" id="GO:0005929">
    <property type="term" value="C:cilium"/>
    <property type="evidence" value="ECO:0000318"/>
    <property type="project" value="GO_Central"/>
</dbReference>
<evidence type="ECO:0000256" key="11">
    <source>
        <dbReference type="ARBA" id="ARBA00023136"/>
    </source>
</evidence>
<evidence type="ECO:0000256" key="10">
    <source>
        <dbReference type="ARBA" id="ARBA00023069"/>
    </source>
</evidence>
<dbReference type="GeneID" id="754366"/>
<evidence type="ECO:0000256" key="3">
    <source>
        <dbReference type="ARBA" id="ARBA00004138"/>
    </source>
</evidence>
<evidence type="ECO:0000256" key="9">
    <source>
        <dbReference type="ARBA" id="ARBA00022989"/>
    </source>
</evidence>
<dbReference type="OMA" id="FYKRTAM"/>
<dbReference type="CTD" id="51524"/>
<feature type="transmembrane region" description="Helical" evidence="14">
    <location>
        <begin position="77"/>
        <end position="97"/>
    </location>
</feature>
<dbReference type="InterPro" id="IPR024133">
    <property type="entry name" value="TM_138"/>
</dbReference>
<comment type="similarity">
    <text evidence="4">Belongs to the TMEM138 family.</text>
</comment>
<feature type="transmembrane region" description="Helical" evidence="14">
    <location>
        <begin position="38"/>
        <end position="65"/>
    </location>
</feature>
<dbReference type="PANTHER" id="PTHR13306:SF6">
    <property type="entry name" value="TRANSMEMBRANE PROTEIN 138"/>
    <property type="match status" value="1"/>
</dbReference>
<dbReference type="Pfam" id="PF14935">
    <property type="entry name" value="TMEM138"/>
    <property type="match status" value="1"/>
</dbReference>
<dbReference type="Proteomes" id="UP000007110">
    <property type="component" value="Unassembled WGS sequence"/>
</dbReference>
<feature type="transmembrane region" description="Helical" evidence="14">
    <location>
        <begin position="12"/>
        <end position="32"/>
    </location>
</feature>
<evidence type="ECO:0000256" key="1">
    <source>
        <dbReference type="ARBA" id="ARBA00003709"/>
    </source>
</evidence>
<evidence type="ECO:0000313" key="15">
    <source>
        <dbReference type="EnsemblMetazoa" id="XP_001185328"/>
    </source>
</evidence>
<reference evidence="15" key="2">
    <citation type="submission" date="2021-01" db="UniProtKB">
        <authorList>
            <consortium name="EnsemblMetazoa"/>
        </authorList>
    </citation>
    <scope>IDENTIFICATION</scope>
</reference>
<dbReference type="GO" id="GO:0030030">
    <property type="term" value="P:cell projection organization"/>
    <property type="evidence" value="ECO:0007669"/>
    <property type="project" value="UniProtKB-KW"/>
</dbReference>
<dbReference type="InParanoid" id="A0A7M7G9L1"/>
<evidence type="ECO:0000256" key="13">
    <source>
        <dbReference type="ARBA" id="ARBA00023273"/>
    </source>
</evidence>
<keyword evidence="16" id="KW-1185">Reference proteome</keyword>
<keyword evidence="6" id="KW-0926">Vacuole</keyword>
<keyword evidence="11 14" id="KW-0472">Membrane</keyword>
<reference evidence="16" key="1">
    <citation type="submission" date="2015-02" db="EMBL/GenBank/DDBJ databases">
        <title>Genome sequencing for Strongylocentrotus purpuratus.</title>
        <authorList>
            <person name="Murali S."/>
            <person name="Liu Y."/>
            <person name="Vee V."/>
            <person name="English A."/>
            <person name="Wang M."/>
            <person name="Skinner E."/>
            <person name="Han Y."/>
            <person name="Muzny D.M."/>
            <person name="Worley K.C."/>
            <person name="Gibbs R.A."/>
        </authorList>
    </citation>
    <scope>NUCLEOTIDE SEQUENCE</scope>
</reference>
<keyword evidence="7 14" id="KW-0812">Transmembrane</keyword>
<evidence type="ECO:0000256" key="5">
    <source>
        <dbReference type="ARBA" id="ARBA00014515"/>
    </source>
</evidence>
<organism evidence="15 16">
    <name type="scientific">Strongylocentrotus purpuratus</name>
    <name type="common">Purple sea urchin</name>
    <dbReference type="NCBI Taxonomy" id="7668"/>
    <lineage>
        <taxon>Eukaryota</taxon>
        <taxon>Metazoa</taxon>
        <taxon>Echinodermata</taxon>
        <taxon>Eleutherozoa</taxon>
        <taxon>Echinozoa</taxon>
        <taxon>Echinoidea</taxon>
        <taxon>Euechinoidea</taxon>
        <taxon>Echinacea</taxon>
        <taxon>Camarodonta</taxon>
        <taxon>Echinidea</taxon>
        <taxon>Strongylocentrotidae</taxon>
        <taxon>Strongylocentrotus</taxon>
    </lineage>
</organism>
<keyword evidence="9 14" id="KW-1133">Transmembrane helix</keyword>
<protein>
    <recommendedName>
        <fullName evidence="5">Transmembrane protein 138</fullName>
    </recommendedName>
</protein>
<evidence type="ECO:0000313" key="16">
    <source>
        <dbReference type="Proteomes" id="UP000007110"/>
    </source>
</evidence>
<evidence type="ECO:0000256" key="6">
    <source>
        <dbReference type="ARBA" id="ARBA00022554"/>
    </source>
</evidence>
<dbReference type="GO" id="GO:0005774">
    <property type="term" value="C:vacuolar membrane"/>
    <property type="evidence" value="ECO:0007669"/>
    <property type="project" value="UniProtKB-SubCell"/>
</dbReference>
<proteinExistence type="inferred from homology"/>
<dbReference type="EnsemblMetazoa" id="XM_001185328">
    <property type="protein sequence ID" value="XP_001185328"/>
    <property type="gene ID" value="LOC754366"/>
</dbReference>
<dbReference type="PANTHER" id="PTHR13306">
    <property type="entry name" value="TRANSMEMBRANE PROTEIN 138"/>
    <property type="match status" value="1"/>
</dbReference>
<feature type="transmembrane region" description="Helical" evidence="14">
    <location>
        <begin position="117"/>
        <end position="133"/>
    </location>
</feature>
<evidence type="ECO:0000256" key="8">
    <source>
        <dbReference type="ARBA" id="ARBA00022794"/>
    </source>
</evidence>
<keyword evidence="13" id="KW-0966">Cell projection</keyword>
<comment type="subcellular location">
    <subcellularLocation>
        <location evidence="3">Cell projection</location>
        <location evidence="3">Cilium</location>
    </subcellularLocation>
    <subcellularLocation>
        <location evidence="2">Vacuole membrane</location>
        <topology evidence="2">Multi-pass membrane protein</topology>
    </subcellularLocation>
</comment>
<evidence type="ECO:0000256" key="4">
    <source>
        <dbReference type="ARBA" id="ARBA00010572"/>
    </source>
</evidence>
<evidence type="ECO:0000256" key="12">
    <source>
        <dbReference type="ARBA" id="ARBA00023180"/>
    </source>
</evidence>
<dbReference type="RefSeq" id="XP_001185328.2">
    <property type="nucleotide sequence ID" value="XM_001185328.4"/>
</dbReference>
<keyword evidence="8" id="KW-0970">Cilium biogenesis/degradation</keyword>
<dbReference type="OrthoDB" id="189688at2759"/>
<comment type="function">
    <text evidence="1">Required for ciliogenesis.</text>
</comment>
<evidence type="ECO:0000256" key="2">
    <source>
        <dbReference type="ARBA" id="ARBA00004128"/>
    </source>
</evidence>
<accession>A0A7M7G9L1</accession>
<dbReference type="FunCoup" id="A0A7M7G9L1">
    <property type="interactions" value="479"/>
</dbReference>
<name>A0A7M7G9L1_STRPU</name>
<sequence length="160" mass="19445">MQVSQYRGVLYLQYFLLFVDLFINAFCDLLRIDNVTQLVLFIIQDISQIFATIVIFLMFFNTYVFQAGLVGYLVSKFKFTIVILFLYFMLCVGLHVWTMTLRWNNVDAYIWNNGYQALYVFQRVGAVFYYYYYKRTALRLGDPRFYRDSRWLREQFDKVR</sequence>
<dbReference type="AlphaFoldDB" id="A0A7M7G9L1"/>
<keyword evidence="12" id="KW-0325">Glycoprotein</keyword>
<dbReference type="KEGG" id="spu:754366"/>
<evidence type="ECO:0000256" key="14">
    <source>
        <dbReference type="SAM" id="Phobius"/>
    </source>
</evidence>
<keyword evidence="10" id="KW-0969">Cilium</keyword>